<gene>
    <name evidence="2" type="ORF">C5167_041105</name>
</gene>
<evidence type="ECO:0000256" key="1">
    <source>
        <dbReference type="SAM" id="Coils"/>
    </source>
</evidence>
<evidence type="ECO:0000313" key="2">
    <source>
        <dbReference type="EMBL" id="RZC48149.1"/>
    </source>
</evidence>
<evidence type="ECO:0000313" key="3">
    <source>
        <dbReference type="Proteomes" id="UP000316621"/>
    </source>
</evidence>
<dbReference type="PANTHER" id="PTHR35358:SF7">
    <property type="entry name" value="EXPRESSED PROTEIN"/>
    <property type="match status" value="1"/>
</dbReference>
<dbReference type="Pfam" id="PF05278">
    <property type="entry name" value="PEARLI-4"/>
    <property type="match status" value="1"/>
</dbReference>
<dbReference type="Gramene" id="RZC48149">
    <property type="protein sequence ID" value="RZC48149"/>
    <property type="gene ID" value="C5167_041105"/>
</dbReference>
<dbReference type="OrthoDB" id="1875237at2759"/>
<keyword evidence="3" id="KW-1185">Reference proteome</keyword>
<dbReference type="InterPro" id="IPR007942">
    <property type="entry name" value="PLipase-like"/>
</dbReference>
<accession>A0A4Y7IL07</accession>
<feature type="coiled-coil region" evidence="1">
    <location>
        <begin position="210"/>
        <end position="237"/>
    </location>
</feature>
<proteinExistence type="predicted"/>
<reference evidence="2 3" key="1">
    <citation type="journal article" date="2018" name="Science">
        <title>The opium poppy genome and morphinan production.</title>
        <authorList>
            <person name="Guo L."/>
            <person name="Winzer T."/>
            <person name="Yang X."/>
            <person name="Li Y."/>
            <person name="Ning Z."/>
            <person name="He Z."/>
            <person name="Teodor R."/>
            <person name="Lu Y."/>
            <person name="Bowser T.A."/>
            <person name="Graham I.A."/>
            <person name="Ye K."/>
        </authorList>
    </citation>
    <scope>NUCLEOTIDE SEQUENCE [LARGE SCALE GENOMIC DNA]</scope>
    <source>
        <strain evidence="3">cv. HN1</strain>
        <tissue evidence="2">Leaves</tissue>
    </source>
</reference>
<dbReference type="Proteomes" id="UP000316621">
    <property type="component" value="Chromosome 1"/>
</dbReference>
<organism evidence="2 3">
    <name type="scientific">Papaver somniferum</name>
    <name type="common">Opium poppy</name>
    <dbReference type="NCBI Taxonomy" id="3469"/>
    <lineage>
        <taxon>Eukaryota</taxon>
        <taxon>Viridiplantae</taxon>
        <taxon>Streptophyta</taxon>
        <taxon>Embryophyta</taxon>
        <taxon>Tracheophyta</taxon>
        <taxon>Spermatophyta</taxon>
        <taxon>Magnoliopsida</taxon>
        <taxon>Ranunculales</taxon>
        <taxon>Papaveraceae</taxon>
        <taxon>Papaveroideae</taxon>
        <taxon>Papaver</taxon>
    </lineage>
</organism>
<sequence length="301" mass="33542">MEVNRSVQAHTSNLMELDQRIVVHTGNSIESAQSVGVLAEVEMPTENIFPVPASMQTSELTGVVEAVAEVAVPSATKQGKFLGAGQLYDEGKHCGKVQDEDFVEVGGFRVQKTHASLYEAIWMKYGHIASNQVLTDFYYSQVVVVGEVMDVIAEMNDQPMEEVSEEVIADWEEKIKVPEKLEFNIGWLRECLDDIKENFAEEKKFRDTLMEQNQAKVIEAEQQLVLAKEKLVALETEITTLLMGRANFQKKCGGGLLLLSSDTNLSIVTDPVQRNAILIEEPIDNNNTKTVRPKKIAKKDA</sequence>
<dbReference type="PANTHER" id="PTHR35358">
    <property type="entry name" value="OS06G0711100 PROTEIN"/>
    <property type="match status" value="1"/>
</dbReference>
<dbReference type="AlphaFoldDB" id="A0A4Y7IL07"/>
<dbReference type="EMBL" id="CM010715">
    <property type="protein sequence ID" value="RZC48149.1"/>
    <property type="molecule type" value="Genomic_DNA"/>
</dbReference>
<protein>
    <submittedName>
        <fullName evidence="2">Uncharacterized protein</fullName>
    </submittedName>
</protein>
<name>A0A4Y7IL07_PAPSO</name>
<dbReference type="STRING" id="3469.A0A4Y7IL07"/>
<keyword evidence="1" id="KW-0175">Coiled coil</keyword>